<reference evidence="5 6" key="1">
    <citation type="submission" date="2022-05" db="EMBL/GenBank/DDBJ databases">
        <title>Streptomyces sp. nov. RY43-2 isolated from soil of a peat swamp forest.</title>
        <authorList>
            <person name="Kanchanasin P."/>
            <person name="Tanasupawat S."/>
            <person name="Phongsopitanun W."/>
        </authorList>
    </citation>
    <scope>NUCLEOTIDE SEQUENCE [LARGE SCALE GENOMIC DNA]</scope>
    <source>
        <strain evidence="5 6">RY43-2</strain>
    </source>
</reference>
<proteinExistence type="inferred from homology"/>
<dbReference type="InterPro" id="IPR016181">
    <property type="entry name" value="Acyl_CoA_acyltransferase"/>
</dbReference>
<dbReference type="Gene3D" id="3.40.630.30">
    <property type="match status" value="1"/>
</dbReference>
<dbReference type="InterPro" id="IPR051531">
    <property type="entry name" value="N-acetyltransferase"/>
</dbReference>
<evidence type="ECO:0000259" key="4">
    <source>
        <dbReference type="PROSITE" id="PS51186"/>
    </source>
</evidence>
<sequence>MEITSAPQVRLEPWAEGDFWLLRRTNSPEMTEHVGGPETEEQLVSRHQRYLTPEAGQMYRVTLADTGETVGSIGFWERVWQGATVWETGWGVLPEFQGRGLAAQAARAVTEAARAARTHRWLHAFPSTDHPASNAVCRKAGFRLLGPVRFEYPKGHWMESNDWRTDLEPGRG</sequence>
<feature type="domain" description="N-acetyltransferase" evidence="4">
    <location>
        <begin position="9"/>
        <end position="164"/>
    </location>
</feature>
<dbReference type="PANTHER" id="PTHR43792:SF8">
    <property type="entry name" value="[RIBOSOMAL PROTEIN US5]-ALANINE N-ACETYLTRANSFERASE"/>
    <property type="match status" value="1"/>
</dbReference>
<dbReference type="PANTHER" id="PTHR43792">
    <property type="entry name" value="GNAT FAMILY, PUTATIVE (AFU_ORTHOLOGUE AFUA_3G00765)-RELATED-RELATED"/>
    <property type="match status" value="1"/>
</dbReference>
<protein>
    <submittedName>
        <fullName evidence="5">GNAT family N-acetyltransferase</fullName>
    </submittedName>
</protein>
<keyword evidence="6" id="KW-1185">Reference proteome</keyword>
<keyword evidence="1" id="KW-0808">Transferase</keyword>
<evidence type="ECO:0000313" key="5">
    <source>
        <dbReference type="EMBL" id="MCN9242190.1"/>
    </source>
</evidence>
<name>A0ABT0ZF41_9ACTN</name>
<comment type="similarity">
    <text evidence="3">Belongs to the acetyltransferase family. RimJ subfamily.</text>
</comment>
<gene>
    <name evidence="5" type="ORF">NGF19_15560</name>
</gene>
<evidence type="ECO:0000256" key="2">
    <source>
        <dbReference type="ARBA" id="ARBA00023315"/>
    </source>
</evidence>
<evidence type="ECO:0000256" key="3">
    <source>
        <dbReference type="ARBA" id="ARBA00038502"/>
    </source>
</evidence>
<dbReference type="Proteomes" id="UP001523219">
    <property type="component" value="Unassembled WGS sequence"/>
</dbReference>
<organism evidence="5 6">
    <name type="scientific">Streptomyces macrolidinus</name>
    <dbReference type="NCBI Taxonomy" id="2952607"/>
    <lineage>
        <taxon>Bacteria</taxon>
        <taxon>Bacillati</taxon>
        <taxon>Actinomycetota</taxon>
        <taxon>Actinomycetes</taxon>
        <taxon>Kitasatosporales</taxon>
        <taxon>Streptomycetaceae</taxon>
        <taxon>Streptomyces</taxon>
    </lineage>
</organism>
<dbReference type="Pfam" id="PF13302">
    <property type="entry name" value="Acetyltransf_3"/>
    <property type="match status" value="1"/>
</dbReference>
<evidence type="ECO:0000313" key="6">
    <source>
        <dbReference type="Proteomes" id="UP001523219"/>
    </source>
</evidence>
<dbReference type="PROSITE" id="PS51186">
    <property type="entry name" value="GNAT"/>
    <property type="match status" value="1"/>
</dbReference>
<dbReference type="CDD" id="cd04301">
    <property type="entry name" value="NAT_SF"/>
    <property type="match status" value="1"/>
</dbReference>
<accession>A0ABT0ZF41</accession>
<dbReference type="EMBL" id="JAMWMR010000012">
    <property type="protein sequence ID" value="MCN9242190.1"/>
    <property type="molecule type" value="Genomic_DNA"/>
</dbReference>
<keyword evidence="2" id="KW-0012">Acyltransferase</keyword>
<comment type="caution">
    <text evidence="5">The sequence shown here is derived from an EMBL/GenBank/DDBJ whole genome shotgun (WGS) entry which is preliminary data.</text>
</comment>
<dbReference type="RefSeq" id="WP_252425494.1">
    <property type="nucleotide sequence ID" value="NZ_JAMWMR010000012.1"/>
</dbReference>
<dbReference type="SUPFAM" id="SSF55729">
    <property type="entry name" value="Acyl-CoA N-acyltransferases (Nat)"/>
    <property type="match status" value="1"/>
</dbReference>
<evidence type="ECO:0000256" key="1">
    <source>
        <dbReference type="ARBA" id="ARBA00022679"/>
    </source>
</evidence>
<dbReference type="InterPro" id="IPR000182">
    <property type="entry name" value="GNAT_dom"/>
</dbReference>